<feature type="transmembrane region" description="Helical" evidence="8">
    <location>
        <begin position="437"/>
        <end position="459"/>
    </location>
</feature>
<name>A0A3T1D157_9BACL</name>
<dbReference type="GO" id="GO:0009252">
    <property type="term" value="P:peptidoglycan biosynthetic process"/>
    <property type="evidence" value="ECO:0007669"/>
    <property type="project" value="UniProtKB-KW"/>
</dbReference>
<evidence type="ECO:0000256" key="7">
    <source>
        <dbReference type="ARBA" id="ARBA00023136"/>
    </source>
</evidence>
<dbReference type="Pfam" id="PF03023">
    <property type="entry name" value="MurJ"/>
    <property type="match status" value="1"/>
</dbReference>
<feature type="transmembrane region" description="Helical" evidence="8">
    <location>
        <begin position="44"/>
        <end position="69"/>
    </location>
</feature>
<proteinExistence type="predicted"/>
<feature type="transmembrane region" description="Helical" evidence="8">
    <location>
        <begin position="160"/>
        <end position="180"/>
    </location>
</feature>
<evidence type="ECO:0000313" key="10">
    <source>
        <dbReference type="Proteomes" id="UP000289856"/>
    </source>
</evidence>
<evidence type="ECO:0000256" key="1">
    <source>
        <dbReference type="ARBA" id="ARBA00004651"/>
    </source>
</evidence>
<keyword evidence="5" id="KW-0573">Peptidoglycan synthesis</keyword>
<dbReference type="EMBL" id="AP019400">
    <property type="protein sequence ID" value="BBI31791.1"/>
    <property type="molecule type" value="Genomic_DNA"/>
</dbReference>
<keyword evidence="10" id="KW-1185">Reference proteome</keyword>
<keyword evidence="2" id="KW-1003">Cell membrane</keyword>
<dbReference type="KEGG" id="cohn:KCTCHS21_11900"/>
<dbReference type="OrthoDB" id="9804143at2"/>
<feature type="transmembrane region" description="Helical" evidence="8">
    <location>
        <begin position="90"/>
        <end position="108"/>
    </location>
</feature>
<dbReference type="PANTHER" id="PTHR47019">
    <property type="entry name" value="LIPID II FLIPPASE MURJ"/>
    <property type="match status" value="1"/>
</dbReference>
<dbReference type="GO" id="GO:0015648">
    <property type="term" value="F:lipid-linked peptidoglycan transporter activity"/>
    <property type="evidence" value="ECO:0007669"/>
    <property type="project" value="TreeGrafter"/>
</dbReference>
<feature type="transmembrane region" description="Helical" evidence="8">
    <location>
        <begin position="471"/>
        <end position="490"/>
    </location>
</feature>
<dbReference type="PANTHER" id="PTHR47019:SF1">
    <property type="entry name" value="LIPID II FLIPPASE MURJ"/>
    <property type="match status" value="1"/>
</dbReference>
<dbReference type="GO" id="GO:0008360">
    <property type="term" value="P:regulation of cell shape"/>
    <property type="evidence" value="ECO:0007669"/>
    <property type="project" value="UniProtKB-KW"/>
</dbReference>
<sequence>MNSKLIFSGAFILLVGNLLSSVLGLTREIMSAAYYGANMHMDSYLFANTVPSILLSFIDGILMAGFIPLYIRKRVNYSPDEASLMLSNMVNWLILSVVAVTAFCYLFSDTLSAFFSVNEVAHQQIKHLLWILLPGVLFFSVSYVQTAVLNSMNHFKTPAFLTVMNNAIIIIFMVVFHKVLGIDSMAWGFVIGTVLQVVVQWPVMRKLGVKYRLHLTWKDDDLKKLLKMSLPIISLVVITQCVMFATRYFSAYLDAGSASSLNYASRFIMLPVTLFGTALVSASYPSAIQMLAEHKMKDFNAIVINCIKSLSLILAPVMLICILFSHNIIRILLERGAFDDKATDMTATAFMILSAGIVIIPMRDLFNKIFFGKENMTIPILTSSLYLVVFIAACLVLVPSIRFMGIATASTLASLSSFLFLIYHYRRLDVDNKLDVSLLYFVKILFASAVGASTGYSIYRACANYFEISSLDFILVPLSIGLSVIVYLGLIKLFKIKEIDIVYEKIFAKFKLRKDRGAVVSKS</sequence>
<evidence type="ECO:0000256" key="6">
    <source>
        <dbReference type="ARBA" id="ARBA00022989"/>
    </source>
</evidence>
<dbReference type="GO" id="GO:0005886">
    <property type="term" value="C:plasma membrane"/>
    <property type="evidence" value="ECO:0007669"/>
    <property type="project" value="UniProtKB-SubCell"/>
</dbReference>
<comment type="subcellular location">
    <subcellularLocation>
        <location evidence="1">Cell membrane</location>
        <topology evidence="1">Multi-pass membrane protein</topology>
    </subcellularLocation>
</comment>
<feature type="transmembrane region" description="Helical" evidence="8">
    <location>
        <begin position="309"/>
        <end position="333"/>
    </location>
</feature>
<keyword evidence="7 8" id="KW-0472">Membrane</keyword>
<feature type="transmembrane region" description="Helical" evidence="8">
    <location>
        <begin position="186"/>
        <end position="204"/>
    </location>
</feature>
<dbReference type="GO" id="GO:0034204">
    <property type="term" value="P:lipid translocation"/>
    <property type="evidence" value="ECO:0007669"/>
    <property type="project" value="TreeGrafter"/>
</dbReference>
<keyword evidence="6 8" id="KW-1133">Transmembrane helix</keyword>
<feature type="transmembrane region" description="Helical" evidence="8">
    <location>
        <begin position="378"/>
        <end position="398"/>
    </location>
</feature>
<evidence type="ECO:0000256" key="3">
    <source>
        <dbReference type="ARBA" id="ARBA00022692"/>
    </source>
</evidence>
<feature type="transmembrane region" description="Helical" evidence="8">
    <location>
        <begin position="128"/>
        <end position="148"/>
    </location>
</feature>
<dbReference type="InterPro" id="IPR004268">
    <property type="entry name" value="MurJ"/>
</dbReference>
<protein>
    <submittedName>
        <fullName evidence="9">Putative lipid II flippase MurJ</fullName>
    </submittedName>
</protein>
<evidence type="ECO:0000256" key="8">
    <source>
        <dbReference type="SAM" id="Phobius"/>
    </source>
</evidence>
<evidence type="ECO:0000256" key="2">
    <source>
        <dbReference type="ARBA" id="ARBA00022475"/>
    </source>
</evidence>
<feature type="transmembrane region" description="Helical" evidence="8">
    <location>
        <begin position="345"/>
        <end position="366"/>
    </location>
</feature>
<evidence type="ECO:0000313" key="9">
    <source>
        <dbReference type="EMBL" id="BBI31791.1"/>
    </source>
</evidence>
<dbReference type="Proteomes" id="UP000289856">
    <property type="component" value="Chromosome"/>
</dbReference>
<reference evidence="9 10" key="1">
    <citation type="submission" date="2019-01" db="EMBL/GenBank/DDBJ databases">
        <title>Complete genome sequence of Cohnella hallensis HS21 isolated from Korean fir (Abies koreana) rhizospheric soil.</title>
        <authorList>
            <person name="Jiang L."/>
            <person name="Kang S.W."/>
            <person name="Kim S."/>
            <person name="Jung J."/>
            <person name="Kim C.Y."/>
            <person name="Kim D.H."/>
            <person name="Kim S.W."/>
            <person name="Lee J."/>
        </authorList>
    </citation>
    <scope>NUCLEOTIDE SEQUENCE [LARGE SCALE GENOMIC DNA]</scope>
    <source>
        <strain evidence="9 10">HS21</strain>
    </source>
</reference>
<evidence type="ECO:0000256" key="4">
    <source>
        <dbReference type="ARBA" id="ARBA00022960"/>
    </source>
</evidence>
<dbReference type="RefSeq" id="WP_130605843.1">
    <property type="nucleotide sequence ID" value="NZ_AP019400.1"/>
</dbReference>
<keyword evidence="3 8" id="KW-0812">Transmembrane</keyword>
<organism evidence="9 10">
    <name type="scientific">Cohnella abietis</name>
    <dbReference type="NCBI Taxonomy" id="2507935"/>
    <lineage>
        <taxon>Bacteria</taxon>
        <taxon>Bacillati</taxon>
        <taxon>Bacillota</taxon>
        <taxon>Bacilli</taxon>
        <taxon>Bacillales</taxon>
        <taxon>Paenibacillaceae</taxon>
        <taxon>Cohnella</taxon>
    </lineage>
</organism>
<gene>
    <name evidence="9" type="ORF">KCTCHS21_11900</name>
</gene>
<keyword evidence="4" id="KW-0133">Cell shape</keyword>
<feature type="transmembrane region" description="Helical" evidence="8">
    <location>
        <begin position="268"/>
        <end position="288"/>
    </location>
</feature>
<dbReference type="AlphaFoldDB" id="A0A3T1D157"/>
<evidence type="ECO:0000256" key="5">
    <source>
        <dbReference type="ARBA" id="ARBA00022984"/>
    </source>
</evidence>
<dbReference type="InterPro" id="IPR051050">
    <property type="entry name" value="Lipid_II_flippase_MurJ/MviN"/>
</dbReference>
<accession>A0A3T1D157</accession>
<feature type="transmembrane region" description="Helical" evidence="8">
    <location>
        <begin position="225"/>
        <end position="248"/>
    </location>
</feature>
<dbReference type="PRINTS" id="PR01806">
    <property type="entry name" value="VIRFACTRMVIN"/>
</dbReference>
<feature type="transmembrane region" description="Helical" evidence="8">
    <location>
        <begin position="404"/>
        <end position="425"/>
    </location>
</feature>